<protein>
    <submittedName>
        <fullName evidence="1">Uncharacterized protein</fullName>
    </submittedName>
</protein>
<proteinExistence type="predicted"/>
<sequence>MELDICFIFYGALARLNNEHFLSLSFLAFSHKKKILFGTLKTQQINNTFSIKVKFLGGSQTLGDFKKILKTLTTFDSKFKPPYNVHQIKELWLNIFCQICQNFPLVVGAAPFLPFIKNS</sequence>
<evidence type="ECO:0000313" key="1">
    <source>
        <dbReference type="EMBL" id="RNA09132.1"/>
    </source>
</evidence>
<reference evidence="1 2" key="1">
    <citation type="journal article" date="2018" name="Sci. Rep.">
        <title>Genomic signatures of local adaptation to the degree of environmental predictability in rotifers.</title>
        <authorList>
            <person name="Franch-Gras L."/>
            <person name="Hahn C."/>
            <person name="Garcia-Roger E.M."/>
            <person name="Carmona M.J."/>
            <person name="Serra M."/>
            <person name="Gomez A."/>
        </authorList>
    </citation>
    <scope>NUCLEOTIDE SEQUENCE [LARGE SCALE GENOMIC DNA]</scope>
    <source>
        <strain evidence="1">HYR1</strain>
    </source>
</reference>
<gene>
    <name evidence="1" type="ORF">BpHYR1_020499</name>
</gene>
<name>A0A3M7QD36_BRAPC</name>
<dbReference type="Proteomes" id="UP000276133">
    <property type="component" value="Unassembled WGS sequence"/>
</dbReference>
<dbReference type="EMBL" id="REGN01006537">
    <property type="protein sequence ID" value="RNA09132.1"/>
    <property type="molecule type" value="Genomic_DNA"/>
</dbReference>
<organism evidence="1 2">
    <name type="scientific">Brachionus plicatilis</name>
    <name type="common">Marine rotifer</name>
    <name type="synonym">Brachionus muelleri</name>
    <dbReference type="NCBI Taxonomy" id="10195"/>
    <lineage>
        <taxon>Eukaryota</taxon>
        <taxon>Metazoa</taxon>
        <taxon>Spiralia</taxon>
        <taxon>Gnathifera</taxon>
        <taxon>Rotifera</taxon>
        <taxon>Eurotatoria</taxon>
        <taxon>Monogononta</taxon>
        <taxon>Pseudotrocha</taxon>
        <taxon>Ploima</taxon>
        <taxon>Brachionidae</taxon>
        <taxon>Brachionus</taxon>
    </lineage>
</organism>
<comment type="caution">
    <text evidence="1">The sequence shown here is derived from an EMBL/GenBank/DDBJ whole genome shotgun (WGS) entry which is preliminary data.</text>
</comment>
<evidence type="ECO:0000313" key="2">
    <source>
        <dbReference type="Proteomes" id="UP000276133"/>
    </source>
</evidence>
<accession>A0A3M7QD36</accession>
<dbReference type="AlphaFoldDB" id="A0A3M7QD36"/>
<keyword evidence="2" id="KW-1185">Reference proteome</keyword>